<feature type="transmembrane region" description="Helical" evidence="14">
    <location>
        <begin position="308"/>
        <end position="330"/>
    </location>
</feature>
<feature type="transmembrane region" description="Helical" evidence="14">
    <location>
        <begin position="687"/>
        <end position="706"/>
    </location>
</feature>
<keyword evidence="10 14" id="KW-0472">Membrane</keyword>
<gene>
    <name evidence="17" type="primary">LOC118425448</name>
</gene>
<dbReference type="OrthoDB" id="297496at2759"/>
<dbReference type="PRINTS" id="PR01095">
    <property type="entry name" value="TASKCHANNEL"/>
</dbReference>
<feature type="transmembrane region" description="Helical" evidence="14">
    <location>
        <begin position="200"/>
        <end position="222"/>
    </location>
</feature>
<feature type="compositionally biased region" description="Polar residues" evidence="13">
    <location>
        <begin position="766"/>
        <end position="778"/>
    </location>
</feature>
<accession>A0A9J7LW08</accession>
<feature type="transmembrane region" description="Helical" evidence="14">
    <location>
        <begin position="654"/>
        <end position="675"/>
    </location>
</feature>
<dbReference type="KEGG" id="bfo:118425448"/>
<organism evidence="16 17">
    <name type="scientific">Branchiostoma floridae</name>
    <name type="common">Florida lancelet</name>
    <name type="synonym">Amphioxus</name>
    <dbReference type="NCBI Taxonomy" id="7739"/>
    <lineage>
        <taxon>Eukaryota</taxon>
        <taxon>Metazoa</taxon>
        <taxon>Chordata</taxon>
        <taxon>Cephalochordata</taxon>
        <taxon>Leptocardii</taxon>
        <taxon>Amphioxiformes</taxon>
        <taxon>Branchiostomatidae</taxon>
        <taxon>Branchiostoma</taxon>
    </lineage>
</organism>
<dbReference type="GO" id="GO:0071805">
    <property type="term" value="P:potassium ion transmembrane transport"/>
    <property type="evidence" value="ECO:0000318"/>
    <property type="project" value="GO_Central"/>
</dbReference>
<evidence type="ECO:0000256" key="11">
    <source>
        <dbReference type="ARBA" id="ARBA00023303"/>
    </source>
</evidence>
<evidence type="ECO:0000256" key="13">
    <source>
        <dbReference type="SAM" id="MobiDB-lite"/>
    </source>
</evidence>
<evidence type="ECO:0000256" key="3">
    <source>
        <dbReference type="ARBA" id="ARBA00022448"/>
    </source>
</evidence>
<keyword evidence="7" id="KW-0630">Potassium</keyword>
<feature type="transmembrane region" description="Helical" evidence="14">
    <location>
        <begin position="278"/>
        <end position="296"/>
    </location>
</feature>
<dbReference type="Gene3D" id="1.10.287.70">
    <property type="match status" value="2"/>
</dbReference>
<reference evidence="16" key="1">
    <citation type="journal article" date="2020" name="Nat. Ecol. Evol.">
        <title>Deeply conserved synteny resolves early events in vertebrate evolution.</title>
        <authorList>
            <person name="Simakov O."/>
            <person name="Marletaz F."/>
            <person name="Yue J.X."/>
            <person name="O'Connell B."/>
            <person name="Jenkins J."/>
            <person name="Brandt A."/>
            <person name="Calef R."/>
            <person name="Tung C.H."/>
            <person name="Huang T.K."/>
            <person name="Schmutz J."/>
            <person name="Satoh N."/>
            <person name="Yu J.K."/>
            <person name="Putnam N.H."/>
            <person name="Green R.E."/>
            <person name="Rokhsar D.S."/>
        </authorList>
    </citation>
    <scope>NUCLEOTIDE SEQUENCE [LARGE SCALE GENOMIC DNA]</scope>
    <source>
        <strain evidence="16">S238N-H82</strain>
    </source>
</reference>
<keyword evidence="6" id="KW-0631">Potassium channel</keyword>
<name>A0A9J7LW08_BRAFL</name>
<evidence type="ECO:0000256" key="10">
    <source>
        <dbReference type="ARBA" id="ARBA00023136"/>
    </source>
</evidence>
<evidence type="ECO:0000259" key="15">
    <source>
        <dbReference type="Pfam" id="PF07885"/>
    </source>
</evidence>
<evidence type="ECO:0000256" key="4">
    <source>
        <dbReference type="ARBA" id="ARBA00022538"/>
    </source>
</evidence>
<evidence type="ECO:0000313" key="16">
    <source>
        <dbReference type="Proteomes" id="UP000001554"/>
    </source>
</evidence>
<feature type="domain" description="Potassium channel" evidence="15">
    <location>
        <begin position="664"/>
        <end position="738"/>
    </location>
</feature>
<sequence>MRNLRLFGLVFAFVVYVLIGGGVFHFLEYAEEEKIRQEVFKMHKDVDDMKRNTTEGMENTCLQPTTTQRLLNNKLGLNPKKDAVCEQEGASCISVESLEMLERIIINRLKGKLKNLTAGKDCIQDDDIPVMIMSRRQFERHINEAHLAGQHGIDPTSTDTNSTPLQWSFSAAVGFSLTVVTTIGYGHIAPSTVGGRVFCVVYALIGIPLYLVILDGVGALLGKMVRRIAMKAHVSRKWSVKRVGQLAWAITFAIGLCLFYLLPAVVVSFAEDWTFTVSLYYMFISLSTIGFGDFVAGKEKGREYWTAYKPLMFIWITCGLVFLAMVFNLVKRGIESIDSNEQDVGTGSDKDGGTCEEQEAMPMGTISDHTGKDGQKKQQVRPSTLLVIAYLADRRLKANCRSSRLPVQSRMESSAMRKVTLLILLVVFVGYIFAGGGIFHWLEAHEEEKMRAGLFQTQDELLYTLVRFVGSHDIHGCHHGASSETPSPDAPDLDCPIQDCVASENVTRVLQSVVTDVNKRGQNLTNQGKCIDTIDIPLLVLTHRQLDDIILKAHQAGRRGLNPLSTQQNSSPPQWSFIPAVGFSLTLVTTIGYGNIAPSTWAGKALCVVYGLIGIPIYLVLIDGLGRLPGGLVRDLAVRVYISKGWNAKTVRRIVWFCLFTFGLFLFYLLPALVISLVENWSYPESLYYMFVSLSTIGFGDYVAGVQIGKSYWVAYKILIFFWIASGLAFLAMVFDLLKRGIQGLDEPDKTEFNLPKTNNRRQEKALSNGTAEQAQADTKSEKSDYVYENMAMDKMQ</sequence>
<proteinExistence type="inferred from homology"/>
<dbReference type="Proteomes" id="UP000001554">
    <property type="component" value="Chromosome 1"/>
</dbReference>
<dbReference type="InterPro" id="IPR013099">
    <property type="entry name" value="K_chnl_dom"/>
</dbReference>
<evidence type="ECO:0000313" key="17">
    <source>
        <dbReference type="RefSeq" id="XP_035690162.1"/>
    </source>
</evidence>
<keyword evidence="4" id="KW-0633">Potassium transport</keyword>
<feature type="transmembrane region" description="Helical" evidence="14">
    <location>
        <begin position="6"/>
        <end position="27"/>
    </location>
</feature>
<keyword evidence="8 14" id="KW-1133">Transmembrane helix</keyword>
<evidence type="ECO:0000256" key="2">
    <source>
        <dbReference type="ARBA" id="ARBA00006666"/>
    </source>
</evidence>
<evidence type="ECO:0000256" key="14">
    <source>
        <dbReference type="SAM" id="Phobius"/>
    </source>
</evidence>
<feature type="transmembrane region" description="Helical" evidence="14">
    <location>
        <begin position="243"/>
        <end position="266"/>
    </location>
</feature>
<feature type="transmembrane region" description="Helical" evidence="14">
    <location>
        <begin position="575"/>
        <end position="595"/>
    </location>
</feature>
<feature type="domain" description="Potassium channel" evidence="15">
    <location>
        <begin position="572"/>
        <end position="627"/>
    </location>
</feature>
<feature type="domain" description="Potassium channel" evidence="15">
    <location>
        <begin position="257"/>
        <end position="330"/>
    </location>
</feature>
<dbReference type="GeneID" id="118425448"/>
<feature type="transmembrane region" description="Helical" evidence="14">
    <location>
        <begin position="419"/>
        <end position="442"/>
    </location>
</feature>
<dbReference type="GO" id="GO:0005886">
    <property type="term" value="C:plasma membrane"/>
    <property type="evidence" value="ECO:0000318"/>
    <property type="project" value="GO_Central"/>
</dbReference>
<evidence type="ECO:0000256" key="7">
    <source>
        <dbReference type="ARBA" id="ARBA00022958"/>
    </source>
</evidence>
<dbReference type="GO" id="GO:0022841">
    <property type="term" value="F:potassium ion leak channel activity"/>
    <property type="evidence" value="ECO:0000318"/>
    <property type="project" value="GO_Central"/>
</dbReference>
<feature type="transmembrane region" description="Helical" evidence="14">
    <location>
        <begin position="167"/>
        <end position="188"/>
    </location>
</feature>
<dbReference type="FunFam" id="1.10.287.70:FF:000383">
    <property type="entry name" value="Uncharacterized protein"/>
    <property type="match status" value="2"/>
</dbReference>
<feature type="transmembrane region" description="Helical" evidence="14">
    <location>
        <begin position="718"/>
        <end position="738"/>
    </location>
</feature>
<dbReference type="SUPFAM" id="SSF81324">
    <property type="entry name" value="Voltage-gated potassium channels"/>
    <property type="match status" value="4"/>
</dbReference>
<dbReference type="PANTHER" id="PTHR11003">
    <property type="entry name" value="POTASSIUM CHANNEL, SUBFAMILY K"/>
    <property type="match status" value="1"/>
</dbReference>
<evidence type="ECO:0000256" key="6">
    <source>
        <dbReference type="ARBA" id="ARBA00022826"/>
    </source>
</evidence>
<dbReference type="GO" id="GO:0015271">
    <property type="term" value="F:outward rectifier potassium channel activity"/>
    <property type="evidence" value="ECO:0000318"/>
    <property type="project" value="GO_Central"/>
</dbReference>
<reference evidence="17" key="2">
    <citation type="submission" date="2025-08" db="UniProtKB">
        <authorList>
            <consortium name="RefSeq"/>
        </authorList>
    </citation>
    <scope>IDENTIFICATION</scope>
    <source>
        <strain evidence="17">S238N-H82</strain>
        <tissue evidence="17">Testes</tissue>
    </source>
</reference>
<keyword evidence="5 12" id="KW-0812">Transmembrane</keyword>
<dbReference type="RefSeq" id="XP_035690162.1">
    <property type="nucleotide sequence ID" value="XM_035834269.1"/>
</dbReference>
<comment type="subcellular location">
    <subcellularLocation>
        <location evidence="1">Membrane</location>
        <topology evidence="1">Multi-pass membrane protein</topology>
    </subcellularLocation>
</comment>
<keyword evidence="16" id="KW-1185">Reference proteome</keyword>
<evidence type="ECO:0000256" key="1">
    <source>
        <dbReference type="ARBA" id="ARBA00004141"/>
    </source>
</evidence>
<dbReference type="PRINTS" id="PR01333">
    <property type="entry name" value="2POREKCHANEL"/>
</dbReference>
<dbReference type="AlphaFoldDB" id="A0A9J7LW08"/>
<dbReference type="InterPro" id="IPR003280">
    <property type="entry name" value="2pore_dom_K_chnl"/>
</dbReference>
<evidence type="ECO:0000256" key="12">
    <source>
        <dbReference type="RuleBase" id="RU003857"/>
    </source>
</evidence>
<keyword evidence="9 12" id="KW-0406">Ion transport</keyword>
<evidence type="ECO:0000256" key="5">
    <source>
        <dbReference type="ARBA" id="ARBA00022692"/>
    </source>
</evidence>
<feature type="domain" description="Potassium channel" evidence="15">
    <location>
        <begin position="164"/>
        <end position="221"/>
    </location>
</feature>
<dbReference type="InterPro" id="IPR003092">
    <property type="entry name" value="2pore_dom_K_chnl_TASK"/>
</dbReference>
<dbReference type="PANTHER" id="PTHR11003:SF330">
    <property type="entry name" value="POTASSIUM CHANNEL DOMAIN-CONTAINING PROTEIN"/>
    <property type="match status" value="1"/>
</dbReference>
<evidence type="ECO:0000256" key="9">
    <source>
        <dbReference type="ARBA" id="ARBA00023065"/>
    </source>
</evidence>
<protein>
    <submittedName>
        <fullName evidence="17">Uncharacterized protein LOC118425448</fullName>
    </submittedName>
</protein>
<keyword evidence="3 12" id="KW-0813">Transport</keyword>
<evidence type="ECO:0000256" key="8">
    <source>
        <dbReference type="ARBA" id="ARBA00022989"/>
    </source>
</evidence>
<feature type="region of interest" description="Disordered" evidence="13">
    <location>
        <begin position="753"/>
        <end position="784"/>
    </location>
</feature>
<keyword evidence="11 12" id="KW-0407">Ion channel</keyword>
<dbReference type="Pfam" id="PF07885">
    <property type="entry name" value="Ion_trans_2"/>
    <property type="match status" value="4"/>
</dbReference>
<comment type="similarity">
    <text evidence="2 12">Belongs to the two pore domain potassium channel (TC 1.A.1.8) family.</text>
</comment>